<dbReference type="RefSeq" id="WP_345404991.1">
    <property type="nucleotide sequence ID" value="NZ_BAABHG010000017.1"/>
</dbReference>
<evidence type="ECO:0000313" key="1">
    <source>
        <dbReference type="EMBL" id="MFD2464315.1"/>
    </source>
</evidence>
<dbReference type="EMBL" id="JBHUKU010000025">
    <property type="protein sequence ID" value="MFD2464315.1"/>
    <property type="molecule type" value="Genomic_DNA"/>
</dbReference>
<name>A0ABW5GUK0_9PSEU</name>
<gene>
    <name evidence="1" type="ORF">ACFSYJ_37255</name>
</gene>
<proteinExistence type="predicted"/>
<protein>
    <submittedName>
        <fullName evidence="1">Uncharacterized protein</fullName>
    </submittedName>
</protein>
<evidence type="ECO:0000313" key="2">
    <source>
        <dbReference type="Proteomes" id="UP001597419"/>
    </source>
</evidence>
<organism evidence="1 2">
    <name type="scientific">Amycolatopsis samaneae</name>
    <dbReference type="NCBI Taxonomy" id="664691"/>
    <lineage>
        <taxon>Bacteria</taxon>
        <taxon>Bacillati</taxon>
        <taxon>Actinomycetota</taxon>
        <taxon>Actinomycetes</taxon>
        <taxon>Pseudonocardiales</taxon>
        <taxon>Pseudonocardiaceae</taxon>
        <taxon>Amycolatopsis</taxon>
    </lineage>
</organism>
<dbReference type="Proteomes" id="UP001597419">
    <property type="component" value="Unassembled WGS sequence"/>
</dbReference>
<accession>A0ABW5GUK0</accession>
<comment type="caution">
    <text evidence="1">The sequence shown here is derived from an EMBL/GenBank/DDBJ whole genome shotgun (WGS) entry which is preliminary data.</text>
</comment>
<keyword evidence="2" id="KW-1185">Reference proteome</keyword>
<sequence>MANQADESVDRPEEWNLETVSIAIEQAAYKSANFDLELYAAHYVEVRKLLFGVSRTKAYDTKLRWRSARVYYQANLAVEVGRTRDISDANFKRRVYEREILPPMVAALLDWEQMLSSGSYGSGHGEETEIDQLNFAWRNRFRRFFQISIPAETFAAFMAEYLNKKDNDEGETVVATTLDVLDLPDLLECALYELGRLYILGSELDLSGHEVPTYSLLARCRTISWATPDGLRDRLQLTKADAEWLTHSLISQGRRKLDGPLGESFKKFSRLLREEAKGRSVFRRFQALEETCECLTGSASVNDCVFHGLIKEIMGFLEDLRYEWYQISKTVINLPPGNHVTATFSSF</sequence>
<reference evidence="2" key="1">
    <citation type="journal article" date="2019" name="Int. J. Syst. Evol. Microbiol.">
        <title>The Global Catalogue of Microorganisms (GCM) 10K type strain sequencing project: providing services to taxonomists for standard genome sequencing and annotation.</title>
        <authorList>
            <consortium name="The Broad Institute Genomics Platform"/>
            <consortium name="The Broad Institute Genome Sequencing Center for Infectious Disease"/>
            <person name="Wu L."/>
            <person name="Ma J."/>
        </authorList>
    </citation>
    <scope>NUCLEOTIDE SEQUENCE [LARGE SCALE GENOMIC DNA]</scope>
    <source>
        <strain evidence="2">CGMCC 4.7643</strain>
    </source>
</reference>